<evidence type="ECO:0000256" key="1">
    <source>
        <dbReference type="SAM" id="MobiDB-lite"/>
    </source>
</evidence>
<accession>A0A2I1HBR5</accession>
<feature type="region of interest" description="Disordered" evidence="1">
    <location>
        <begin position="165"/>
        <end position="205"/>
    </location>
</feature>
<dbReference type="Proteomes" id="UP000234323">
    <property type="component" value="Unassembled WGS sequence"/>
</dbReference>
<evidence type="ECO:0000313" key="2">
    <source>
        <dbReference type="EMBL" id="PKY56270.1"/>
    </source>
</evidence>
<dbReference type="VEuPathDB" id="FungiDB:RhiirA1_470779"/>
<dbReference type="EMBL" id="LLXI01002123">
    <property type="protein sequence ID" value="PKY56270.1"/>
    <property type="molecule type" value="Genomic_DNA"/>
</dbReference>
<evidence type="ECO:0000313" key="3">
    <source>
        <dbReference type="Proteomes" id="UP000234323"/>
    </source>
</evidence>
<proteinExistence type="predicted"/>
<name>A0A2I1HBR5_9GLOM</name>
<dbReference type="AlphaFoldDB" id="A0A2I1HBR5"/>
<feature type="compositionally biased region" description="Polar residues" evidence="1">
    <location>
        <begin position="22"/>
        <end position="31"/>
    </location>
</feature>
<reference evidence="2 3" key="1">
    <citation type="submission" date="2015-10" db="EMBL/GenBank/DDBJ databases">
        <title>Genome analyses suggest a sexual origin of heterokaryosis in a supposedly ancient asexual fungus.</title>
        <authorList>
            <person name="Ropars J."/>
            <person name="Sedzielewska K."/>
            <person name="Noel J."/>
            <person name="Charron P."/>
            <person name="Farinelli L."/>
            <person name="Marton T."/>
            <person name="Kruger M."/>
            <person name="Pelin A."/>
            <person name="Brachmann A."/>
            <person name="Corradi N."/>
        </authorList>
    </citation>
    <scope>NUCLEOTIDE SEQUENCE [LARGE SCALE GENOMIC DNA]</scope>
    <source>
        <strain evidence="2 3">A4</strain>
    </source>
</reference>
<keyword evidence="3" id="KW-1185">Reference proteome</keyword>
<organism evidence="2 3">
    <name type="scientific">Rhizophagus irregularis</name>
    <dbReference type="NCBI Taxonomy" id="588596"/>
    <lineage>
        <taxon>Eukaryota</taxon>
        <taxon>Fungi</taxon>
        <taxon>Fungi incertae sedis</taxon>
        <taxon>Mucoromycota</taxon>
        <taxon>Glomeromycotina</taxon>
        <taxon>Glomeromycetes</taxon>
        <taxon>Glomerales</taxon>
        <taxon>Glomeraceae</taxon>
        <taxon>Rhizophagus</taxon>
    </lineage>
</organism>
<sequence>MSTSQENNILPSSPLPYENLSPMASATSSRNNNIQQPIAPSLAFFYNPPSFLISYHITCEEIPVSFELVYQLTNDADDRAYNYVLPDSYVFYHSQFNTKKIYRVTCELASSQFLNKRFYNMEYNQQSNQQHQQQQEISPTHFKFHLKQFLTNYLAHGNMVHDNFSDETMDGPPSFRNTTNGDYTQDYENNPSLFNPNIDNIQQDV</sequence>
<dbReference type="VEuPathDB" id="FungiDB:RhiirFUN_014720"/>
<dbReference type="VEuPathDB" id="FungiDB:FUN_012389"/>
<dbReference type="OrthoDB" id="2329205at2759"/>
<protein>
    <submittedName>
        <fullName evidence="2">Uncharacterized protein</fullName>
    </submittedName>
</protein>
<feature type="region of interest" description="Disordered" evidence="1">
    <location>
        <begin position="1"/>
        <end position="31"/>
    </location>
</feature>
<feature type="compositionally biased region" description="Polar residues" evidence="1">
    <location>
        <begin position="175"/>
        <end position="205"/>
    </location>
</feature>
<gene>
    <name evidence="2" type="ORF">RhiirA4_476442</name>
</gene>
<comment type="caution">
    <text evidence="2">The sequence shown here is derived from an EMBL/GenBank/DDBJ whole genome shotgun (WGS) entry which is preliminary data.</text>
</comment>
<feature type="compositionally biased region" description="Polar residues" evidence="1">
    <location>
        <begin position="1"/>
        <end position="11"/>
    </location>
</feature>